<keyword evidence="7 12" id="KW-0862">Zinc</keyword>
<dbReference type="PANTHER" id="PTHR46297">
    <property type="entry name" value="ZINC FINGER CCCH-TYPE WITH G PATCH DOMAIN-CONTAINING PROTEIN"/>
    <property type="match status" value="1"/>
</dbReference>
<evidence type="ECO:0000256" key="5">
    <source>
        <dbReference type="ARBA" id="ARBA00022723"/>
    </source>
</evidence>
<dbReference type="GO" id="GO:0005634">
    <property type="term" value="C:nucleus"/>
    <property type="evidence" value="ECO:0007669"/>
    <property type="project" value="UniProtKB-SubCell"/>
</dbReference>
<reference evidence="16" key="1">
    <citation type="journal article" date="2007" name="Science">
        <title>Draft genome of the filarial nematode parasite Brugia malayi.</title>
        <authorList>
            <person name="Ghedin E."/>
            <person name="Wang S."/>
            <person name="Spiro D."/>
            <person name="Caler E."/>
            <person name="Zhao Q."/>
            <person name="Crabtree J."/>
            <person name="Allen J.E."/>
            <person name="Delcher A.L."/>
            <person name="Guiliano D.B."/>
            <person name="Miranda-Saavedra D."/>
            <person name="Angiuoli S.V."/>
            <person name="Creasy T."/>
            <person name="Amedeo P."/>
            <person name="Haas B."/>
            <person name="El-Sayed N.M."/>
            <person name="Wortman J.R."/>
            <person name="Feldblyum T."/>
            <person name="Tallon L."/>
            <person name="Schatz M."/>
            <person name="Shumway M."/>
            <person name="Koo H."/>
            <person name="Salzberg S.L."/>
            <person name="Schobel S."/>
            <person name="Pertea M."/>
            <person name="Pop M."/>
            <person name="White O."/>
            <person name="Barton G.J."/>
            <person name="Carlow C.K."/>
            <person name="Crawford M.J."/>
            <person name="Daub J."/>
            <person name="Dimmic M.W."/>
            <person name="Estes C.F."/>
            <person name="Foster J.M."/>
            <person name="Ganatra M."/>
            <person name="Gregory W.F."/>
            <person name="Johnson N.M."/>
            <person name="Jin J."/>
            <person name="Komuniecki R."/>
            <person name="Korf I."/>
            <person name="Kumar S."/>
            <person name="Laney S."/>
            <person name="Li B.W."/>
            <person name="Li W."/>
            <person name="Lindblom T.H."/>
            <person name="Lustigman S."/>
            <person name="Ma D."/>
            <person name="Maina C.V."/>
            <person name="Martin D.M."/>
            <person name="McCarter J.P."/>
            <person name="McReynolds L."/>
            <person name="Mitreva M."/>
            <person name="Nutman T.B."/>
            <person name="Parkinson J."/>
            <person name="Peregrin-Alvarez J.M."/>
            <person name="Poole C."/>
            <person name="Ren Q."/>
            <person name="Saunders L."/>
            <person name="Sluder A.E."/>
            <person name="Smith K."/>
            <person name="Stanke M."/>
            <person name="Unnasch T.R."/>
            <person name="Ware J."/>
            <person name="Wei A.D."/>
            <person name="Weil G."/>
            <person name="Williams D.J."/>
            <person name="Zhang Y."/>
            <person name="Williams S.A."/>
            <person name="Fraser-Liggett C."/>
            <person name="Slatko B."/>
            <person name="Blaxter M.L."/>
            <person name="Scott A.L."/>
        </authorList>
    </citation>
    <scope>NUCLEOTIDE SEQUENCE</scope>
    <source>
        <strain evidence="16">FR3</strain>
    </source>
</reference>
<gene>
    <name evidence="16" type="primary">Bm9097</name>
    <name evidence="16" type="ORF">BM_Bm9097</name>
</gene>
<dbReference type="Pfam" id="PF01585">
    <property type="entry name" value="G-patch"/>
    <property type="match status" value="2"/>
</dbReference>
<keyword evidence="5 12" id="KW-0479">Metal-binding</keyword>
<dbReference type="GO" id="GO:0001227">
    <property type="term" value="F:DNA-binding transcription repressor activity, RNA polymerase II-specific"/>
    <property type="evidence" value="ECO:0007669"/>
    <property type="project" value="TreeGrafter"/>
</dbReference>
<accession>A0A1I9GCR4</accession>
<evidence type="ECO:0000256" key="11">
    <source>
        <dbReference type="ARBA" id="ARBA00023242"/>
    </source>
</evidence>
<keyword evidence="11" id="KW-0539">Nucleus</keyword>
<dbReference type="SMART" id="SM00443">
    <property type="entry name" value="G_patch"/>
    <property type="match status" value="2"/>
</dbReference>
<dbReference type="GO" id="GO:0000978">
    <property type="term" value="F:RNA polymerase II cis-regulatory region sequence-specific DNA binding"/>
    <property type="evidence" value="ECO:0007669"/>
    <property type="project" value="TreeGrafter"/>
</dbReference>
<feature type="coiled-coil region" evidence="13">
    <location>
        <begin position="365"/>
        <end position="392"/>
    </location>
</feature>
<evidence type="ECO:0000256" key="9">
    <source>
        <dbReference type="ARBA" id="ARBA00023125"/>
    </source>
</evidence>
<feature type="zinc finger region" description="C3H1-type" evidence="12">
    <location>
        <begin position="46"/>
        <end position="73"/>
    </location>
</feature>
<dbReference type="GO" id="GO:0008270">
    <property type="term" value="F:zinc ion binding"/>
    <property type="evidence" value="ECO:0007669"/>
    <property type="project" value="UniProtKB-KW"/>
</dbReference>
<evidence type="ECO:0000256" key="1">
    <source>
        <dbReference type="ARBA" id="ARBA00004062"/>
    </source>
</evidence>
<proteinExistence type="predicted"/>
<feature type="domain" description="G-patch" evidence="15">
    <location>
        <begin position="256"/>
        <end position="306"/>
    </location>
</feature>
<dbReference type="InterPro" id="IPR036855">
    <property type="entry name" value="Znf_CCCH_sf"/>
</dbReference>
<organism evidence="16">
    <name type="scientific">Brugia malayi</name>
    <name type="common">Filarial nematode worm</name>
    <dbReference type="NCBI Taxonomy" id="6279"/>
    <lineage>
        <taxon>Eukaryota</taxon>
        <taxon>Metazoa</taxon>
        <taxon>Ecdysozoa</taxon>
        <taxon>Nematoda</taxon>
        <taxon>Chromadorea</taxon>
        <taxon>Rhabditida</taxon>
        <taxon>Spirurina</taxon>
        <taxon>Spiruromorpha</taxon>
        <taxon>Filarioidea</taxon>
        <taxon>Onchocercidae</taxon>
        <taxon>Brugia</taxon>
    </lineage>
</organism>
<keyword evidence="13" id="KW-0175">Coiled coil</keyword>
<dbReference type="Pfam" id="PF18044">
    <property type="entry name" value="zf-CCCH_4"/>
    <property type="match status" value="1"/>
</dbReference>
<evidence type="ECO:0000256" key="2">
    <source>
        <dbReference type="ARBA" id="ARBA00004123"/>
    </source>
</evidence>
<evidence type="ECO:0000256" key="12">
    <source>
        <dbReference type="PROSITE-ProRule" id="PRU00723"/>
    </source>
</evidence>
<dbReference type="EMBL" id="LN856841">
    <property type="protein sequence ID" value="CRZ23248.1"/>
    <property type="molecule type" value="Genomic_DNA"/>
</dbReference>
<reference evidence="16" key="2">
    <citation type="submission" date="2012-12" db="EMBL/GenBank/DDBJ databases">
        <authorList>
            <consortium name="WormBase Consortium"/>
            <person name="Ghedin E."/>
            <person name="Paulini M."/>
        </authorList>
    </citation>
    <scope>NUCLEOTIDE SEQUENCE</scope>
    <source>
        <strain evidence="16">FR3</strain>
    </source>
</reference>
<evidence type="ECO:0000259" key="15">
    <source>
        <dbReference type="PROSITE" id="PS50174"/>
    </source>
</evidence>
<dbReference type="InterPro" id="IPR000467">
    <property type="entry name" value="G_patch_dom"/>
</dbReference>
<dbReference type="Gene3D" id="2.30.30.1190">
    <property type="match status" value="1"/>
</dbReference>
<keyword evidence="6 12" id="KW-0863">Zinc-finger</keyword>
<evidence type="ECO:0000256" key="3">
    <source>
        <dbReference type="ARBA" id="ARBA00022414"/>
    </source>
</evidence>
<keyword evidence="8" id="KW-0805">Transcription regulation</keyword>
<evidence type="ECO:0000256" key="8">
    <source>
        <dbReference type="ARBA" id="ARBA00023015"/>
    </source>
</evidence>
<dbReference type="AlphaFoldDB" id="A0A1I9GCR4"/>
<dbReference type="InterPro" id="IPR000571">
    <property type="entry name" value="Znf_CCCH"/>
</dbReference>
<evidence type="ECO:0000256" key="13">
    <source>
        <dbReference type="SAM" id="Coils"/>
    </source>
</evidence>
<keyword evidence="9" id="KW-0238">DNA-binding</keyword>
<keyword evidence="4" id="KW-0678">Repressor</keyword>
<feature type="domain" description="C3H1-type" evidence="14">
    <location>
        <begin position="46"/>
        <end position="73"/>
    </location>
</feature>
<dbReference type="PROSITE" id="PS50103">
    <property type="entry name" value="ZF_C3H1"/>
    <property type="match status" value="1"/>
</dbReference>
<evidence type="ECO:0000259" key="14">
    <source>
        <dbReference type="PROSITE" id="PS50103"/>
    </source>
</evidence>
<comment type="subcellular location">
    <subcellularLocation>
        <location evidence="2">Nucleus</location>
    </subcellularLocation>
</comment>
<evidence type="ECO:0000256" key="6">
    <source>
        <dbReference type="ARBA" id="ARBA00022771"/>
    </source>
</evidence>
<protein>
    <recommendedName>
        <fullName evidence="3">Zinc finger CCCH-type with G patch domain-containing protein</fullName>
    </recommendedName>
</protein>
<comment type="function">
    <text evidence="1">Transcription repressor.</text>
</comment>
<dbReference type="SUPFAM" id="SSF90229">
    <property type="entry name" value="CCCH zinc finger"/>
    <property type="match status" value="1"/>
</dbReference>
<dbReference type="OMA" id="HTAIIME"/>
<dbReference type="InterPro" id="IPR041367">
    <property type="entry name" value="Znf-CCCH_4"/>
</dbReference>
<evidence type="ECO:0000313" key="16">
    <source>
        <dbReference type="EMBL" id="CRZ23248.1"/>
    </source>
</evidence>
<name>A0A1I9GCR4_BRUMA</name>
<evidence type="ECO:0000256" key="4">
    <source>
        <dbReference type="ARBA" id="ARBA00022491"/>
    </source>
</evidence>
<dbReference type="PROSITE" id="PS50174">
    <property type="entry name" value="G_PATCH"/>
    <property type="match status" value="2"/>
</dbReference>
<sequence>MHCLAPYNRTVDRAVHFHDAVILDFVEDSSEEDDLKVKVLYGHPLEAAMRPCEYFLNDRCNYGNECRFSHGEEVSFSALREYQQPDISMVRENSLVFVLGENKLWSSARVTAMDGEKLAVRLLLTGKEIAVDQNKIYPIPQLANDDEDEAATNDLATSSWKEYKQERRGNVTIGDIGDWEKHTRGIGMKLLLKMGYRAGEGLGRKSDGIVHAIQPVIFPKNEAATNDLATSSWKEYKQERRGNVTIGDIGDWEKHTRGIGMKLLLKMGYRAGEGLGRKSDGIVHAIQPVIFPKKKNKRMMDGMNSRQQVKQTIVKKLKAVEQPVHIFQLLNDKLNKTSSMEEQRDEVKEIEKLQNCPSTSLGIQSLDLDRKLKELKDKERKQREDVTRNQRDAATADRLKKNLLKCCDEIQHLLSRQQRLSELMNNQRKKKDIF</sequence>
<feature type="domain" description="G-patch" evidence="15">
    <location>
        <begin position="183"/>
        <end position="214"/>
    </location>
</feature>
<keyword evidence="10" id="KW-0804">Transcription</keyword>
<evidence type="ECO:0000256" key="10">
    <source>
        <dbReference type="ARBA" id="ARBA00023163"/>
    </source>
</evidence>
<dbReference type="SMART" id="SM00356">
    <property type="entry name" value="ZnF_C3H1"/>
    <property type="match status" value="1"/>
</dbReference>
<evidence type="ECO:0000256" key="7">
    <source>
        <dbReference type="ARBA" id="ARBA00022833"/>
    </source>
</evidence>
<dbReference type="PANTHER" id="PTHR46297:SF1">
    <property type="entry name" value="ZINC FINGER CCCH-TYPE WITH G PATCH DOMAIN-CONTAINING PROTEIN"/>
    <property type="match status" value="1"/>
</dbReference>